<dbReference type="AlphaFoldDB" id="A0A6A5QZW5"/>
<protein>
    <submittedName>
        <fullName evidence="2">Uncharacterized protein</fullName>
    </submittedName>
</protein>
<organism evidence="2 3">
    <name type="scientific">Ampelomyces quisqualis</name>
    <name type="common">Powdery mildew agent</name>
    <dbReference type="NCBI Taxonomy" id="50730"/>
    <lineage>
        <taxon>Eukaryota</taxon>
        <taxon>Fungi</taxon>
        <taxon>Dikarya</taxon>
        <taxon>Ascomycota</taxon>
        <taxon>Pezizomycotina</taxon>
        <taxon>Dothideomycetes</taxon>
        <taxon>Pleosporomycetidae</taxon>
        <taxon>Pleosporales</taxon>
        <taxon>Pleosporineae</taxon>
        <taxon>Phaeosphaeriaceae</taxon>
        <taxon>Ampelomyces</taxon>
    </lineage>
</organism>
<proteinExistence type="predicted"/>
<keyword evidence="1" id="KW-0732">Signal</keyword>
<evidence type="ECO:0000313" key="3">
    <source>
        <dbReference type="Proteomes" id="UP000800096"/>
    </source>
</evidence>
<gene>
    <name evidence="2" type="ORF">BDU57DRAFT_544556</name>
</gene>
<accession>A0A6A5QZW5</accession>
<evidence type="ECO:0000313" key="2">
    <source>
        <dbReference type="EMBL" id="KAF1920962.1"/>
    </source>
</evidence>
<feature type="signal peptide" evidence="1">
    <location>
        <begin position="1"/>
        <end position="20"/>
    </location>
</feature>
<feature type="chain" id="PRO_5025329270" evidence="1">
    <location>
        <begin position="21"/>
        <end position="77"/>
    </location>
</feature>
<sequence>MKFPITTVLFWAVFVLLAAAKSGGDYSCHGHEGETKCVGAIKSYGTRSLKVCYQGLWLVRYCKVTCHWDPVPRCVDE</sequence>
<reference evidence="2" key="1">
    <citation type="journal article" date="2020" name="Stud. Mycol.">
        <title>101 Dothideomycetes genomes: a test case for predicting lifestyles and emergence of pathogens.</title>
        <authorList>
            <person name="Haridas S."/>
            <person name="Albert R."/>
            <person name="Binder M."/>
            <person name="Bloem J."/>
            <person name="Labutti K."/>
            <person name="Salamov A."/>
            <person name="Andreopoulos B."/>
            <person name="Baker S."/>
            <person name="Barry K."/>
            <person name="Bills G."/>
            <person name="Bluhm B."/>
            <person name="Cannon C."/>
            <person name="Castanera R."/>
            <person name="Culley D."/>
            <person name="Daum C."/>
            <person name="Ezra D."/>
            <person name="Gonzalez J."/>
            <person name="Henrissat B."/>
            <person name="Kuo A."/>
            <person name="Liang C."/>
            <person name="Lipzen A."/>
            <person name="Lutzoni F."/>
            <person name="Magnuson J."/>
            <person name="Mondo S."/>
            <person name="Nolan M."/>
            <person name="Ohm R."/>
            <person name="Pangilinan J."/>
            <person name="Park H.-J."/>
            <person name="Ramirez L."/>
            <person name="Alfaro M."/>
            <person name="Sun H."/>
            <person name="Tritt A."/>
            <person name="Yoshinaga Y."/>
            <person name="Zwiers L.-H."/>
            <person name="Turgeon B."/>
            <person name="Goodwin S."/>
            <person name="Spatafora J."/>
            <person name="Crous P."/>
            <person name="Grigoriev I."/>
        </authorList>
    </citation>
    <scope>NUCLEOTIDE SEQUENCE</scope>
    <source>
        <strain evidence="2">HMLAC05119</strain>
    </source>
</reference>
<dbReference type="EMBL" id="ML979132">
    <property type="protein sequence ID" value="KAF1920962.1"/>
    <property type="molecule type" value="Genomic_DNA"/>
</dbReference>
<keyword evidence="3" id="KW-1185">Reference proteome</keyword>
<dbReference type="Proteomes" id="UP000800096">
    <property type="component" value="Unassembled WGS sequence"/>
</dbReference>
<name>A0A6A5QZW5_AMPQU</name>
<evidence type="ECO:0000256" key="1">
    <source>
        <dbReference type="SAM" id="SignalP"/>
    </source>
</evidence>